<feature type="signal peptide" evidence="2">
    <location>
        <begin position="1"/>
        <end position="25"/>
    </location>
</feature>
<name>A0ABP1NUV5_XYLVO</name>
<proteinExistence type="predicted"/>
<organism evidence="3 4">
    <name type="scientific">Xylocopa violacea</name>
    <name type="common">Violet carpenter bee</name>
    <name type="synonym">Apis violacea</name>
    <dbReference type="NCBI Taxonomy" id="135666"/>
    <lineage>
        <taxon>Eukaryota</taxon>
        <taxon>Metazoa</taxon>
        <taxon>Ecdysozoa</taxon>
        <taxon>Arthropoda</taxon>
        <taxon>Hexapoda</taxon>
        <taxon>Insecta</taxon>
        <taxon>Pterygota</taxon>
        <taxon>Neoptera</taxon>
        <taxon>Endopterygota</taxon>
        <taxon>Hymenoptera</taxon>
        <taxon>Apocrita</taxon>
        <taxon>Aculeata</taxon>
        <taxon>Apoidea</taxon>
        <taxon>Anthophila</taxon>
        <taxon>Apidae</taxon>
        <taxon>Xylocopa</taxon>
        <taxon>Xylocopa</taxon>
    </lineage>
</organism>
<evidence type="ECO:0000313" key="3">
    <source>
        <dbReference type="EMBL" id="CAL7943471.1"/>
    </source>
</evidence>
<comment type="caution">
    <text evidence="3">The sequence shown here is derived from an EMBL/GenBank/DDBJ whole genome shotgun (WGS) entry which is preliminary data.</text>
</comment>
<accession>A0ABP1NUV5</accession>
<keyword evidence="2" id="KW-0732">Signal</keyword>
<dbReference type="EMBL" id="CAXAJV020001293">
    <property type="protein sequence ID" value="CAL7943471.1"/>
    <property type="molecule type" value="Genomic_DNA"/>
</dbReference>
<sequence length="194" mass="22462">MDRIQTNLVCHCLLLLICVSHGSTSESAFDEIDMPPETNEYDETSALGTAVQTYRQPKMYRRGYNKDRGSMYDDDHHDDHHDDHVDEEHAMKAMAQPNSVDYWGGYYDFLINEGSYKFWAVFQLATAALLIYSGFAALYYAKVNPPTTDDEFDDILRRRRRRRALSIFPRDKSFCGLDSATFQRIIDAVAREIH</sequence>
<evidence type="ECO:0000256" key="1">
    <source>
        <dbReference type="SAM" id="Phobius"/>
    </source>
</evidence>
<keyword evidence="1" id="KW-0472">Membrane</keyword>
<evidence type="ECO:0000256" key="2">
    <source>
        <dbReference type="SAM" id="SignalP"/>
    </source>
</evidence>
<feature type="chain" id="PRO_5046101441" evidence="2">
    <location>
        <begin position="26"/>
        <end position="194"/>
    </location>
</feature>
<dbReference type="Proteomes" id="UP001642520">
    <property type="component" value="Unassembled WGS sequence"/>
</dbReference>
<gene>
    <name evidence="3" type="ORF">XYLVIOL_LOCUS6115</name>
</gene>
<keyword evidence="4" id="KW-1185">Reference proteome</keyword>
<reference evidence="3 4" key="1">
    <citation type="submission" date="2024-08" db="EMBL/GenBank/DDBJ databases">
        <authorList>
            <person name="Will J Nash"/>
            <person name="Angela Man"/>
            <person name="Seanna McTaggart"/>
            <person name="Kendall Baker"/>
            <person name="Tom Barker"/>
            <person name="Leah Catchpole"/>
            <person name="Alex Durrant"/>
            <person name="Karim Gharbi"/>
            <person name="Naomi Irish"/>
            <person name="Gemy Kaithakottil"/>
            <person name="Debby Ku"/>
            <person name="Aaliyah Providence"/>
            <person name="Felix Shaw"/>
            <person name="David Swarbreck"/>
            <person name="Chris Watkins"/>
            <person name="Ann M. McCartney"/>
            <person name="Giulio Formenti"/>
            <person name="Alice Mouton"/>
            <person name="Noel Vella"/>
            <person name="Bjorn M von Reumont"/>
            <person name="Adriana Vella"/>
            <person name="Wilfried Haerty"/>
        </authorList>
    </citation>
    <scope>NUCLEOTIDE SEQUENCE [LARGE SCALE GENOMIC DNA]</scope>
</reference>
<keyword evidence="1" id="KW-1133">Transmembrane helix</keyword>
<evidence type="ECO:0000313" key="4">
    <source>
        <dbReference type="Proteomes" id="UP001642520"/>
    </source>
</evidence>
<keyword evidence="1" id="KW-0812">Transmembrane</keyword>
<protein>
    <submittedName>
        <fullName evidence="3">Uncharacterized protein</fullName>
    </submittedName>
</protein>
<feature type="transmembrane region" description="Helical" evidence="1">
    <location>
        <begin position="118"/>
        <end position="141"/>
    </location>
</feature>